<proteinExistence type="predicted"/>
<organism evidence="1">
    <name type="scientific">Rhizophora mucronata</name>
    <name type="common">Asiatic mangrove</name>
    <dbReference type="NCBI Taxonomy" id="61149"/>
    <lineage>
        <taxon>Eukaryota</taxon>
        <taxon>Viridiplantae</taxon>
        <taxon>Streptophyta</taxon>
        <taxon>Embryophyta</taxon>
        <taxon>Tracheophyta</taxon>
        <taxon>Spermatophyta</taxon>
        <taxon>Magnoliopsida</taxon>
        <taxon>eudicotyledons</taxon>
        <taxon>Gunneridae</taxon>
        <taxon>Pentapetalae</taxon>
        <taxon>rosids</taxon>
        <taxon>fabids</taxon>
        <taxon>Malpighiales</taxon>
        <taxon>Rhizophoraceae</taxon>
        <taxon>Rhizophora</taxon>
    </lineage>
</organism>
<dbReference type="EMBL" id="GGEC01057204">
    <property type="protein sequence ID" value="MBX37688.1"/>
    <property type="molecule type" value="Transcribed_RNA"/>
</dbReference>
<dbReference type="GO" id="GO:0016301">
    <property type="term" value="F:kinase activity"/>
    <property type="evidence" value="ECO:0007669"/>
    <property type="project" value="UniProtKB-KW"/>
</dbReference>
<dbReference type="AlphaFoldDB" id="A0A2P2N5F1"/>
<name>A0A2P2N5F1_RHIMU</name>
<keyword evidence="1" id="KW-0418">Kinase</keyword>
<sequence>MNISQAQYPQNLLLQFLHSVYHCVLQLKHKFSTCFQTHFCQSHTLSLLQ</sequence>
<evidence type="ECO:0000313" key="1">
    <source>
        <dbReference type="EMBL" id="MBX37688.1"/>
    </source>
</evidence>
<accession>A0A2P2N5F1</accession>
<keyword evidence="1" id="KW-0808">Transferase</keyword>
<protein>
    <submittedName>
        <fullName evidence="1">Kinase family protein</fullName>
    </submittedName>
</protein>
<reference evidence="1" key="1">
    <citation type="submission" date="2018-02" db="EMBL/GenBank/DDBJ databases">
        <title>Rhizophora mucronata_Transcriptome.</title>
        <authorList>
            <person name="Meera S.P."/>
            <person name="Sreeshan A."/>
            <person name="Augustine A."/>
        </authorList>
    </citation>
    <scope>NUCLEOTIDE SEQUENCE</scope>
    <source>
        <tissue evidence="1">Leaf</tissue>
    </source>
</reference>